<dbReference type="AlphaFoldDB" id="A0A084U8P1"/>
<dbReference type="STRING" id="472175.EL18_00342"/>
<evidence type="ECO:0000313" key="2">
    <source>
        <dbReference type="Proteomes" id="UP000053675"/>
    </source>
</evidence>
<dbReference type="eggNOG" id="COG5618">
    <property type="taxonomic scope" value="Bacteria"/>
</dbReference>
<dbReference type="PATRIC" id="fig|472175.3.peg.354"/>
<accession>A0A084U8P1</accession>
<proteinExistence type="predicted"/>
<keyword evidence="2" id="KW-1185">Reference proteome</keyword>
<dbReference type="InterPro" id="IPR036215">
    <property type="entry name" value="TM0957-like_sf"/>
</dbReference>
<dbReference type="Proteomes" id="UP000053675">
    <property type="component" value="Unassembled WGS sequence"/>
</dbReference>
<gene>
    <name evidence="1" type="ORF">EL18_00342</name>
</gene>
<sequence>MNRISIRSTLAALALVVMLPGCELVFEDEEKAAEAAKAPQTDAERMEVLAEEMWEPKVLPLIKEKSVPLADLRAALENGLDAAGDQYGLRPEGEANPWNFVVSGTGKIVEANTESRAAKMQLDTDEDGEADVTVQLGPVIRGTAIRDAMPFIVFTDFRDQIEFAKLANGLNTAAHKRISLPESDLVGMDVSFEGVFTMRNGSDRPEIVPTTLSFGTAQ</sequence>
<protein>
    <submittedName>
        <fullName evidence="1">Putative periplasmic lipoprotein</fullName>
    </submittedName>
</protein>
<dbReference type="SUPFAM" id="SSF141318">
    <property type="entry name" value="TM0957-like"/>
    <property type="match status" value="1"/>
</dbReference>
<name>A0A084U8P1_9HYPH</name>
<reference evidence="1 2" key="1">
    <citation type="submission" date="2014-05" db="EMBL/GenBank/DDBJ databases">
        <title>Draft Genome Sequence of Nitratireductor basaltis Strain UMTGB225, A Marine Bacterium Isolated from Green Barrel Tunicate.</title>
        <authorList>
            <person name="Gan H.Y."/>
        </authorList>
    </citation>
    <scope>NUCLEOTIDE SEQUENCE [LARGE SCALE GENOMIC DNA]</scope>
    <source>
        <strain evidence="1 2">UMTGB225</strain>
    </source>
</reference>
<dbReference type="PIRSF" id="PIRSF033535">
    <property type="entry name" value="UCP033535_plp"/>
    <property type="match status" value="1"/>
</dbReference>
<keyword evidence="1" id="KW-0449">Lipoprotein</keyword>
<dbReference type="EMBL" id="JMQM01000001">
    <property type="protein sequence ID" value="KFB09327.1"/>
    <property type="molecule type" value="Genomic_DNA"/>
</dbReference>
<evidence type="ECO:0000313" key="1">
    <source>
        <dbReference type="EMBL" id="KFB09327.1"/>
    </source>
</evidence>
<dbReference type="InterPro" id="IPR014582">
    <property type="entry name" value="UCP033535_lipo"/>
</dbReference>
<comment type="caution">
    <text evidence="1">The sequence shown here is derived from an EMBL/GenBank/DDBJ whole genome shotgun (WGS) entry which is preliminary data.</text>
</comment>
<dbReference type="Pfam" id="PF10054">
    <property type="entry name" value="DUF2291"/>
    <property type="match status" value="1"/>
</dbReference>
<dbReference type="RefSeq" id="WP_200875482.1">
    <property type="nucleotide sequence ID" value="NZ_JMQM01000001.1"/>
</dbReference>
<organism evidence="1 2">
    <name type="scientific">Nitratireductor basaltis</name>
    <dbReference type="NCBI Taxonomy" id="472175"/>
    <lineage>
        <taxon>Bacteria</taxon>
        <taxon>Pseudomonadati</taxon>
        <taxon>Pseudomonadota</taxon>
        <taxon>Alphaproteobacteria</taxon>
        <taxon>Hyphomicrobiales</taxon>
        <taxon>Phyllobacteriaceae</taxon>
        <taxon>Nitratireductor</taxon>
    </lineage>
</organism>